<dbReference type="InterPro" id="IPR036388">
    <property type="entry name" value="WH-like_DNA-bd_sf"/>
</dbReference>
<dbReference type="PROSITE" id="PS50110">
    <property type="entry name" value="RESPONSE_REGULATORY"/>
    <property type="match status" value="1"/>
</dbReference>
<name>A0A1D8B1M8_9ACTO</name>
<dbReference type="OrthoDB" id="3171335at2"/>
<evidence type="ECO:0000313" key="5">
    <source>
        <dbReference type="Proteomes" id="UP000095214"/>
    </source>
</evidence>
<dbReference type="Gene3D" id="3.40.50.2300">
    <property type="match status" value="1"/>
</dbReference>
<dbReference type="SUPFAM" id="SSF46894">
    <property type="entry name" value="C-terminal effector domain of the bipartite response regulators"/>
    <property type="match status" value="1"/>
</dbReference>
<dbReference type="EMBL" id="CP017298">
    <property type="protein sequence ID" value="AOS47033.1"/>
    <property type="molecule type" value="Genomic_DNA"/>
</dbReference>
<keyword evidence="2" id="KW-0597">Phosphoprotein</keyword>
<dbReference type="AlphaFoldDB" id="A0A1D8B1M8"/>
<reference evidence="4 5" key="1">
    <citation type="submission" date="2016-09" db="EMBL/GenBank/DDBJ databases">
        <title>Complete genome sequence of Actinomyces hongkongensis HKU8.</title>
        <authorList>
            <person name="Gao Y.-X."/>
            <person name="Zhou Y.-Y."/>
            <person name="Xie Y."/>
            <person name="Wang M."/>
            <person name="Wang S.-J."/>
            <person name="Shen S.-G."/>
        </authorList>
    </citation>
    <scope>NUCLEOTIDE SEQUENCE [LARGE SCALE GENOMIC DNA]</scope>
    <source>
        <strain evidence="4 5">HKU8</strain>
    </source>
</reference>
<protein>
    <submittedName>
        <fullName evidence="4">Transcriptional regulator</fullName>
    </submittedName>
</protein>
<dbReference type="PANTHER" id="PTHR45566:SF1">
    <property type="entry name" value="HTH-TYPE TRANSCRIPTIONAL REGULATOR YHJB-RELATED"/>
    <property type="match status" value="1"/>
</dbReference>
<proteinExistence type="predicted"/>
<dbReference type="InterPro" id="IPR011006">
    <property type="entry name" value="CheY-like_superfamily"/>
</dbReference>
<sequence length="212" mass="22767">MKDTRAQIVVIDDHRVVGLGVKAAFEAQCADASISWYPTVPDAPWEHGQVAVLDLRLADGSAPDENIADINGRGVPVVVYTSGDDPYLVRRAIAGGALSIVRKSAPPEDLVEAVLAASDGATCPTPDWAAALDADEDFVASRLSDLEARILAHYASGERSGSVARALNVSKNTVNTYIARIREKYRESGRPAESRVDLFRRAAEDGLLSYFD</sequence>
<evidence type="ECO:0000256" key="2">
    <source>
        <dbReference type="PROSITE-ProRule" id="PRU00169"/>
    </source>
</evidence>
<dbReference type="Proteomes" id="UP000095214">
    <property type="component" value="Chromosome"/>
</dbReference>
<evidence type="ECO:0000313" key="4">
    <source>
        <dbReference type="EMBL" id="AOS47033.1"/>
    </source>
</evidence>
<keyword evidence="1" id="KW-0238">DNA-binding</keyword>
<dbReference type="STRING" id="178339.BH719_03475"/>
<feature type="domain" description="Response regulatory" evidence="3">
    <location>
        <begin position="7"/>
        <end position="118"/>
    </location>
</feature>
<dbReference type="InterPro" id="IPR001789">
    <property type="entry name" value="Sig_transdc_resp-reg_receiver"/>
</dbReference>
<dbReference type="PRINTS" id="PR00038">
    <property type="entry name" value="HTHLUXR"/>
</dbReference>
<dbReference type="InterPro" id="IPR000792">
    <property type="entry name" value="Tscrpt_reg_LuxR_C"/>
</dbReference>
<gene>
    <name evidence="4" type="ORF">BH719_03475</name>
</gene>
<dbReference type="SMART" id="SM00421">
    <property type="entry name" value="HTH_LUXR"/>
    <property type="match status" value="1"/>
</dbReference>
<keyword evidence="5" id="KW-1185">Reference proteome</keyword>
<accession>A0A1D8B1M8</accession>
<organism evidence="4 5">
    <name type="scientific">Pauljensenia hongkongensis</name>
    <dbReference type="NCBI Taxonomy" id="178339"/>
    <lineage>
        <taxon>Bacteria</taxon>
        <taxon>Bacillati</taxon>
        <taxon>Actinomycetota</taxon>
        <taxon>Actinomycetes</taxon>
        <taxon>Actinomycetales</taxon>
        <taxon>Actinomycetaceae</taxon>
        <taxon>Pauljensenia</taxon>
    </lineage>
</organism>
<feature type="modified residue" description="4-aspartylphosphate" evidence="2">
    <location>
        <position position="54"/>
    </location>
</feature>
<dbReference type="InterPro" id="IPR016032">
    <property type="entry name" value="Sig_transdc_resp-reg_C-effctor"/>
</dbReference>
<dbReference type="InterPro" id="IPR051015">
    <property type="entry name" value="EvgA-like"/>
</dbReference>
<dbReference type="GO" id="GO:0003677">
    <property type="term" value="F:DNA binding"/>
    <property type="evidence" value="ECO:0007669"/>
    <property type="project" value="UniProtKB-KW"/>
</dbReference>
<dbReference type="GO" id="GO:0006355">
    <property type="term" value="P:regulation of DNA-templated transcription"/>
    <property type="evidence" value="ECO:0007669"/>
    <property type="project" value="InterPro"/>
</dbReference>
<dbReference type="KEGG" id="phon:BH719_03475"/>
<dbReference type="GO" id="GO:0000160">
    <property type="term" value="P:phosphorelay signal transduction system"/>
    <property type="evidence" value="ECO:0007669"/>
    <property type="project" value="InterPro"/>
</dbReference>
<dbReference type="PANTHER" id="PTHR45566">
    <property type="entry name" value="HTH-TYPE TRANSCRIPTIONAL REGULATOR YHJB-RELATED"/>
    <property type="match status" value="1"/>
</dbReference>
<evidence type="ECO:0000259" key="3">
    <source>
        <dbReference type="PROSITE" id="PS50110"/>
    </source>
</evidence>
<dbReference type="PROSITE" id="PS00622">
    <property type="entry name" value="HTH_LUXR_1"/>
    <property type="match status" value="1"/>
</dbReference>
<dbReference type="Pfam" id="PF00196">
    <property type="entry name" value="GerE"/>
    <property type="match status" value="1"/>
</dbReference>
<dbReference type="Gene3D" id="1.10.10.10">
    <property type="entry name" value="Winged helix-like DNA-binding domain superfamily/Winged helix DNA-binding domain"/>
    <property type="match status" value="1"/>
</dbReference>
<evidence type="ECO:0000256" key="1">
    <source>
        <dbReference type="ARBA" id="ARBA00023125"/>
    </source>
</evidence>
<dbReference type="RefSeq" id="WP_009743364.1">
    <property type="nucleotide sequence ID" value="NZ_CP017298.1"/>
</dbReference>
<dbReference type="SUPFAM" id="SSF52172">
    <property type="entry name" value="CheY-like"/>
    <property type="match status" value="1"/>
</dbReference>